<dbReference type="GO" id="GO:0016887">
    <property type="term" value="F:ATP hydrolysis activity"/>
    <property type="evidence" value="ECO:0007669"/>
    <property type="project" value="InterPro"/>
</dbReference>
<evidence type="ECO:0000313" key="12">
    <source>
        <dbReference type="EMBL" id="ADV46390.1"/>
    </source>
</evidence>
<evidence type="ECO:0000256" key="8">
    <source>
        <dbReference type="ARBA" id="ARBA00033408"/>
    </source>
</evidence>
<gene>
    <name evidence="12" type="ordered locus">Nitsa_1137</name>
</gene>
<evidence type="ECO:0000313" key="13">
    <source>
        <dbReference type="Proteomes" id="UP000008633"/>
    </source>
</evidence>
<evidence type="ECO:0000256" key="9">
    <source>
        <dbReference type="PIRNR" id="PIRNR003128"/>
    </source>
</evidence>
<evidence type="ECO:0000256" key="5">
    <source>
        <dbReference type="ARBA" id="ARBA00022763"/>
    </source>
</evidence>
<evidence type="ECO:0000256" key="7">
    <source>
        <dbReference type="ARBA" id="ARBA00023204"/>
    </source>
</evidence>
<dbReference type="Proteomes" id="UP000008633">
    <property type="component" value="Chromosome"/>
</dbReference>
<dbReference type="SMART" id="SM00382">
    <property type="entry name" value="AAA"/>
    <property type="match status" value="1"/>
</dbReference>
<protein>
    <recommendedName>
        <fullName evidence="3 9">DNA repair protein RecN</fullName>
    </recommendedName>
    <alternativeName>
        <fullName evidence="8 9">Recombination protein N</fullName>
    </alternativeName>
</protein>
<feature type="coiled-coil region" evidence="10">
    <location>
        <begin position="154"/>
        <end position="181"/>
    </location>
</feature>
<evidence type="ECO:0000256" key="6">
    <source>
        <dbReference type="ARBA" id="ARBA00022840"/>
    </source>
</evidence>
<dbReference type="GO" id="GO:0005524">
    <property type="term" value="F:ATP binding"/>
    <property type="evidence" value="ECO:0007669"/>
    <property type="project" value="UniProtKB-KW"/>
</dbReference>
<evidence type="ECO:0000256" key="4">
    <source>
        <dbReference type="ARBA" id="ARBA00022741"/>
    </source>
</evidence>
<evidence type="ECO:0000256" key="1">
    <source>
        <dbReference type="ARBA" id="ARBA00003618"/>
    </source>
</evidence>
<evidence type="ECO:0000259" key="11">
    <source>
        <dbReference type="SMART" id="SM00382"/>
    </source>
</evidence>
<dbReference type="PIRSF" id="PIRSF003128">
    <property type="entry name" value="RecN"/>
    <property type="match status" value="1"/>
</dbReference>
<keyword evidence="7 9" id="KW-0234">DNA repair</keyword>
<comment type="similarity">
    <text evidence="2 9">Belongs to the RecN family.</text>
</comment>
<dbReference type="InterPro" id="IPR004604">
    <property type="entry name" value="DNA_recomb/repair_RecN"/>
</dbReference>
<dbReference type="Pfam" id="PF13476">
    <property type="entry name" value="AAA_23"/>
    <property type="match status" value="1"/>
</dbReference>
<name>E6WY16_NITSE</name>
<dbReference type="PANTHER" id="PTHR11059">
    <property type="entry name" value="DNA REPAIR PROTEIN RECN"/>
    <property type="match status" value="1"/>
</dbReference>
<evidence type="ECO:0000256" key="2">
    <source>
        <dbReference type="ARBA" id="ARBA00009441"/>
    </source>
</evidence>
<comment type="function">
    <text evidence="1 9">May be involved in recombinational repair of damaged DNA.</text>
</comment>
<keyword evidence="10" id="KW-0175">Coiled coil</keyword>
<keyword evidence="6" id="KW-0067">ATP-binding</keyword>
<dbReference type="GO" id="GO:0006302">
    <property type="term" value="P:double-strand break repair"/>
    <property type="evidence" value="ECO:0007669"/>
    <property type="project" value="InterPro"/>
</dbReference>
<dbReference type="KEGG" id="nsa:Nitsa_1137"/>
<dbReference type="Gene3D" id="3.40.50.300">
    <property type="entry name" value="P-loop containing nucleotide triphosphate hydrolases"/>
    <property type="match status" value="2"/>
</dbReference>
<dbReference type="RefSeq" id="WP_013554081.1">
    <property type="nucleotide sequence ID" value="NC_014935.1"/>
</dbReference>
<sequence length="515" mass="57172">MIHRLYLKDLLGFDEVELEFAPGLVVFTGPSGAGKSVLMGAMLAALGHGSAEAALCEMEFDRPEGLESEAYALDEILSVKTLRKGRVAYYLEGQKISKKALSSMLAPYFRTLSVRDRGGLESEVLLELLDRALGAKDAGYTRILEEFSRRYAQYAAKRAELDAIEAKERQMRERIEFLRFEIERIDAVAPKEGEYEELLEIKQRLSRIDRIREAMDRASTIFELEGAVDEVFELMGKDGSYFSDTMNQLRSDFEDIENLAEELAELDVEQILDRLEQLSGLITRHGSIEEALRYRDEKAQKLAGFEHIEEDKSALEAFLEAEEQALGKLAGEISLRRQAEAEAVAKAMAPNLERLKLPGVRFTFEHCALGSAGVDRVGLELTNRSTVATLSGGEFNRLRLALLAATALGTAPGEGVIFLDEIDANVSGDESIAIAEMITRLASVYQVFAISHQPHLSARAHQHILVNKEGDRSRARSLEAPERIREIARIVGGEKADAEATAFAEKLYREAQNAG</sequence>
<reference evidence="12 13" key="1">
    <citation type="journal article" date="2011" name="Stand. Genomic Sci.">
        <title>Complete genome sequence of Nitratifractor salsuginis type strain (E9I37-1).</title>
        <authorList>
            <person name="Anderson I."/>
            <person name="Sikorski J."/>
            <person name="Zeytun A."/>
            <person name="Nolan M."/>
            <person name="Lapidus A."/>
            <person name="Lucas S."/>
            <person name="Hammon N."/>
            <person name="Deshpande S."/>
            <person name="Cheng J.F."/>
            <person name="Tapia R."/>
            <person name="Han C."/>
            <person name="Goodwin L."/>
            <person name="Pitluck S."/>
            <person name="Liolios K."/>
            <person name="Pagani I."/>
            <person name="Ivanova N."/>
            <person name="Huntemann M."/>
            <person name="Mavromatis K."/>
            <person name="Ovchinikova G."/>
            <person name="Pati A."/>
            <person name="Chen A."/>
            <person name="Palaniappan K."/>
            <person name="Land M."/>
            <person name="Hauser L."/>
            <person name="Brambilla E.M."/>
            <person name="Ngatchou-Djao O.D."/>
            <person name="Rohde M."/>
            <person name="Tindall B.J."/>
            <person name="Goker M."/>
            <person name="Detter J.C."/>
            <person name="Woyke T."/>
            <person name="Bristow J."/>
            <person name="Eisen J.A."/>
            <person name="Markowitz V."/>
            <person name="Hugenholtz P."/>
            <person name="Klenk H.P."/>
            <person name="Kyrpides N.C."/>
        </authorList>
    </citation>
    <scope>NUCLEOTIDE SEQUENCE [LARGE SCALE GENOMIC DNA]</scope>
    <source>
        <strain evidence="13">DSM 16511 / JCM 12458 / E9I37-1</strain>
    </source>
</reference>
<organism evidence="12 13">
    <name type="scientific">Nitratifractor salsuginis (strain DSM 16511 / JCM 12458 / E9I37-1)</name>
    <dbReference type="NCBI Taxonomy" id="749222"/>
    <lineage>
        <taxon>Bacteria</taxon>
        <taxon>Pseudomonadati</taxon>
        <taxon>Campylobacterota</taxon>
        <taxon>Epsilonproteobacteria</taxon>
        <taxon>Campylobacterales</taxon>
        <taxon>Sulfurovaceae</taxon>
        <taxon>Nitratifractor</taxon>
    </lineage>
</organism>
<keyword evidence="5 9" id="KW-0227">DNA damage</keyword>
<dbReference type="AlphaFoldDB" id="E6WY16"/>
<dbReference type="OrthoDB" id="9806954at2"/>
<feature type="domain" description="AAA+ ATPase" evidence="11">
    <location>
        <begin position="21"/>
        <end position="471"/>
    </location>
</feature>
<dbReference type="PANTHER" id="PTHR11059:SF0">
    <property type="entry name" value="DNA REPAIR PROTEIN RECN"/>
    <property type="match status" value="1"/>
</dbReference>
<dbReference type="HOGENOM" id="CLU_018297_4_0_7"/>
<keyword evidence="4" id="KW-0547">Nucleotide-binding</keyword>
<dbReference type="InterPro" id="IPR027417">
    <property type="entry name" value="P-loop_NTPase"/>
</dbReference>
<dbReference type="InterPro" id="IPR038729">
    <property type="entry name" value="Rad50/SbcC_AAA"/>
</dbReference>
<dbReference type="eggNOG" id="COG0497">
    <property type="taxonomic scope" value="Bacteria"/>
</dbReference>
<dbReference type="EMBL" id="CP002452">
    <property type="protein sequence ID" value="ADV46390.1"/>
    <property type="molecule type" value="Genomic_DNA"/>
</dbReference>
<dbReference type="GO" id="GO:0006310">
    <property type="term" value="P:DNA recombination"/>
    <property type="evidence" value="ECO:0007669"/>
    <property type="project" value="InterPro"/>
</dbReference>
<proteinExistence type="inferred from homology"/>
<reference evidence="13" key="2">
    <citation type="submission" date="2011-01" db="EMBL/GenBank/DDBJ databases">
        <title>The complete genome of Nitratifractor salsuginis DSM 16511.</title>
        <authorList>
            <consortium name="US DOE Joint Genome Institute (JGI-PGF)"/>
            <person name="Lucas S."/>
            <person name="Copeland A."/>
            <person name="Lapidus A."/>
            <person name="Bruce D."/>
            <person name="Goodwin L."/>
            <person name="Pitluck S."/>
            <person name="Kyrpides N."/>
            <person name="Mavromatis K."/>
            <person name="Ivanova N."/>
            <person name="Mikhailova N."/>
            <person name="Zeytun A."/>
            <person name="Detter J.C."/>
            <person name="Tapia R."/>
            <person name="Han C."/>
            <person name="Land M."/>
            <person name="Hauser L."/>
            <person name="Markowitz V."/>
            <person name="Cheng J.-F."/>
            <person name="Hugenholtz P."/>
            <person name="Woyke T."/>
            <person name="Wu D."/>
            <person name="Tindall B."/>
            <person name="Schuetze A."/>
            <person name="Brambilla E."/>
            <person name="Klenk H.-P."/>
            <person name="Eisen J.A."/>
        </authorList>
    </citation>
    <scope>NUCLEOTIDE SEQUENCE [LARGE SCALE GENOMIC DNA]</scope>
    <source>
        <strain evidence="13">DSM 16511 / JCM 12458 / E9I37-1</strain>
    </source>
</reference>
<dbReference type="SUPFAM" id="SSF52540">
    <property type="entry name" value="P-loop containing nucleoside triphosphate hydrolases"/>
    <property type="match status" value="1"/>
</dbReference>
<evidence type="ECO:0000256" key="3">
    <source>
        <dbReference type="ARBA" id="ARBA00021315"/>
    </source>
</evidence>
<dbReference type="STRING" id="749222.Nitsa_1137"/>
<evidence type="ECO:0000256" key="10">
    <source>
        <dbReference type="SAM" id="Coils"/>
    </source>
</evidence>
<accession>E6WY16</accession>
<keyword evidence="13" id="KW-1185">Reference proteome</keyword>
<dbReference type="InterPro" id="IPR003593">
    <property type="entry name" value="AAA+_ATPase"/>
</dbReference>